<gene>
    <name evidence="3" type="ORF">EIN_315390</name>
</gene>
<proteinExistence type="predicted"/>
<sequence>MSKLPTNGWVDVRTNLMKYKKYFYNIKGNTLGFYKDEDLKKDLFKIDLRASKLCYLPVLQDKIEQQKIVITFDLLEKEYYQFECNNVQTLAMWITEISPLVEVIGTTHYPINTAIFKTGLCLPLPLIRSFKYIEAQNFKVEDNLIVPGCYDISKINETDDANDITSCSQAHLIIYEYIKALNPPLIPSYVNDKIIDALKRESVVNQVEVLEKAIEDIHNPSHLVVVLLFNYLHKLYDDNSEILEELVDKYQCVFDPAPEYSNFKKLFVNCLVENFEYVFPKAENVVAEFNKEPSPPTFVGTTKRSAFEELVKKKLKSLEQKDEKGKEKEKEKKEEEPKEKKDEKDIEREDKDLKQMFKKKQKKENQSDDGMDLLLKQYCMVETEDTLETRLEKLKKEIAELKDTVVEQDKTIVALKEEYAKQNPQASPQK</sequence>
<dbReference type="GO" id="GO:0005096">
    <property type="term" value="F:GTPase activator activity"/>
    <property type="evidence" value="ECO:0007669"/>
    <property type="project" value="UniProtKB-KW"/>
</dbReference>
<evidence type="ECO:0000313" key="3">
    <source>
        <dbReference type="EMBL" id="ELP86930.1"/>
    </source>
</evidence>
<dbReference type="GeneID" id="14885919"/>
<feature type="region of interest" description="Disordered" evidence="2">
    <location>
        <begin position="321"/>
        <end position="371"/>
    </location>
</feature>
<keyword evidence="1" id="KW-0343">GTPase activation</keyword>
<accession>A0A0A1TZB1</accession>
<dbReference type="SUPFAM" id="SSF48350">
    <property type="entry name" value="GTPase activation domain, GAP"/>
    <property type="match status" value="1"/>
</dbReference>
<keyword evidence="4" id="KW-1185">Reference proteome</keyword>
<evidence type="ECO:0008006" key="5">
    <source>
        <dbReference type="Google" id="ProtNLM"/>
    </source>
</evidence>
<protein>
    <recommendedName>
        <fullName evidence="5">Rho-GAP domain-containing protein</fullName>
    </recommendedName>
</protein>
<dbReference type="RefSeq" id="XP_004253701.1">
    <property type="nucleotide sequence ID" value="XM_004253653.1"/>
</dbReference>
<dbReference type="VEuPathDB" id="AmoebaDB:EIN_315390"/>
<dbReference type="Gene3D" id="2.30.29.30">
    <property type="entry name" value="Pleckstrin-homology domain (PH domain)/Phosphotyrosine-binding domain (PTB)"/>
    <property type="match status" value="1"/>
</dbReference>
<organism evidence="3 4">
    <name type="scientific">Entamoeba invadens IP1</name>
    <dbReference type="NCBI Taxonomy" id="370355"/>
    <lineage>
        <taxon>Eukaryota</taxon>
        <taxon>Amoebozoa</taxon>
        <taxon>Evosea</taxon>
        <taxon>Archamoebae</taxon>
        <taxon>Mastigamoebida</taxon>
        <taxon>Entamoebidae</taxon>
        <taxon>Entamoeba</taxon>
    </lineage>
</organism>
<evidence type="ECO:0000313" key="4">
    <source>
        <dbReference type="Proteomes" id="UP000014680"/>
    </source>
</evidence>
<dbReference type="AlphaFoldDB" id="A0A0A1TZB1"/>
<evidence type="ECO:0000256" key="1">
    <source>
        <dbReference type="ARBA" id="ARBA00022468"/>
    </source>
</evidence>
<dbReference type="OMA" id="PINTAIF"/>
<dbReference type="OrthoDB" id="32512at2759"/>
<dbReference type="KEGG" id="eiv:EIN_315390"/>
<dbReference type="InterPro" id="IPR011993">
    <property type="entry name" value="PH-like_dom_sf"/>
</dbReference>
<name>A0A0A1TZB1_ENTIV</name>
<feature type="compositionally biased region" description="Basic and acidic residues" evidence="2">
    <location>
        <begin position="321"/>
        <end position="355"/>
    </location>
</feature>
<dbReference type="Proteomes" id="UP000014680">
    <property type="component" value="Unassembled WGS sequence"/>
</dbReference>
<reference evidence="3 4" key="1">
    <citation type="submission" date="2012-10" db="EMBL/GenBank/DDBJ databases">
        <authorList>
            <person name="Zafar N."/>
            <person name="Inman J."/>
            <person name="Hall N."/>
            <person name="Lorenzi H."/>
            <person name="Caler E."/>
        </authorList>
    </citation>
    <scope>NUCLEOTIDE SEQUENCE [LARGE SCALE GENOMIC DNA]</scope>
    <source>
        <strain evidence="3 4">IP1</strain>
    </source>
</reference>
<dbReference type="SUPFAM" id="SSF50729">
    <property type="entry name" value="PH domain-like"/>
    <property type="match status" value="1"/>
</dbReference>
<evidence type="ECO:0000256" key="2">
    <source>
        <dbReference type="SAM" id="MobiDB-lite"/>
    </source>
</evidence>
<dbReference type="EMBL" id="KB206890">
    <property type="protein sequence ID" value="ELP86930.1"/>
    <property type="molecule type" value="Genomic_DNA"/>
</dbReference>
<dbReference type="InterPro" id="IPR008936">
    <property type="entry name" value="Rho_GTPase_activation_prot"/>
</dbReference>